<evidence type="ECO:0000256" key="1">
    <source>
        <dbReference type="ARBA" id="ARBA00008954"/>
    </source>
</evidence>
<reference evidence="5 6" key="1">
    <citation type="journal article" date="2015" name="Stand. Genomic Sci.">
        <title>Genomic Encyclopedia of Bacterial and Archaeal Type Strains, Phase III: the genomes of soil and plant-associated and newly described type strains.</title>
        <authorList>
            <person name="Whitman W.B."/>
            <person name="Woyke T."/>
            <person name="Klenk H.P."/>
            <person name="Zhou Y."/>
            <person name="Lilburn T.G."/>
            <person name="Beck B.J."/>
            <person name="De Vos P."/>
            <person name="Vandamme P."/>
            <person name="Eisen J.A."/>
            <person name="Garrity G."/>
            <person name="Hugenholtz P."/>
            <person name="Kyrpides N.C."/>
        </authorList>
    </citation>
    <scope>NUCLEOTIDE SEQUENCE [LARGE SCALE GENOMIC DNA]</scope>
    <source>
        <strain evidence="5 6">VKM Ac-2540</strain>
    </source>
</reference>
<dbReference type="InterPro" id="IPR011009">
    <property type="entry name" value="Kinase-like_dom_sf"/>
</dbReference>
<dbReference type="EMBL" id="SHKR01000015">
    <property type="protein sequence ID" value="RZU11192.1"/>
    <property type="molecule type" value="Genomic_DNA"/>
</dbReference>
<keyword evidence="5" id="KW-0418">Kinase</keyword>
<protein>
    <submittedName>
        <fullName evidence="5">Hydroxylysine kinase /5-phosphonooxy-L-lysine phospho-lyase</fullName>
    </submittedName>
</protein>
<evidence type="ECO:0000256" key="3">
    <source>
        <dbReference type="SAM" id="MobiDB-lite"/>
    </source>
</evidence>
<dbReference type="Pfam" id="PF00202">
    <property type="entry name" value="Aminotran_3"/>
    <property type="match status" value="1"/>
</dbReference>
<comment type="caution">
    <text evidence="5">The sequence shown here is derived from an EMBL/GenBank/DDBJ whole genome shotgun (WGS) entry which is preliminary data.</text>
</comment>
<keyword evidence="6" id="KW-1185">Reference proteome</keyword>
<feature type="domain" description="Aminoglycoside phosphotransferase" evidence="4">
    <location>
        <begin position="35"/>
        <end position="276"/>
    </location>
</feature>
<dbReference type="GO" id="GO:0016301">
    <property type="term" value="F:kinase activity"/>
    <property type="evidence" value="ECO:0007669"/>
    <property type="project" value="UniProtKB-KW"/>
</dbReference>
<dbReference type="Pfam" id="PF01636">
    <property type="entry name" value="APH"/>
    <property type="match status" value="1"/>
</dbReference>
<dbReference type="Gene3D" id="3.40.640.10">
    <property type="entry name" value="Type I PLP-dependent aspartate aminotransferase-like (Major domain)"/>
    <property type="match status" value="1"/>
</dbReference>
<organism evidence="5 6">
    <name type="scientific">Kribbella rubisoli</name>
    <dbReference type="NCBI Taxonomy" id="3075929"/>
    <lineage>
        <taxon>Bacteria</taxon>
        <taxon>Bacillati</taxon>
        <taxon>Actinomycetota</taxon>
        <taxon>Actinomycetes</taxon>
        <taxon>Propionibacteriales</taxon>
        <taxon>Kribbellaceae</taxon>
        <taxon>Kribbella</taxon>
    </lineage>
</organism>
<dbReference type="GO" id="GO:0008483">
    <property type="term" value="F:transaminase activity"/>
    <property type="evidence" value="ECO:0007669"/>
    <property type="project" value="InterPro"/>
</dbReference>
<comment type="similarity">
    <text evidence="1">Belongs to the class-III pyridoxal-phosphate-dependent aminotransferase family.</text>
</comment>
<dbReference type="InterPro" id="IPR049704">
    <property type="entry name" value="Aminotrans_3_PPA_site"/>
</dbReference>
<dbReference type="SUPFAM" id="SSF56112">
    <property type="entry name" value="Protein kinase-like (PK-like)"/>
    <property type="match status" value="1"/>
</dbReference>
<evidence type="ECO:0000313" key="5">
    <source>
        <dbReference type="EMBL" id="RZU11192.1"/>
    </source>
</evidence>
<dbReference type="InterPro" id="IPR005814">
    <property type="entry name" value="Aminotrans_3"/>
</dbReference>
<dbReference type="InterPro" id="IPR015422">
    <property type="entry name" value="PyrdxlP-dep_Trfase_small"/>
</dbReference>
<evidence type="ECO:0000313" key="6">
    <source>
        <dbReference type="Proteomes" id="UP000292027"/>
    </source>
</evidence>
<keyword evidence="2" id="KW-0663">Pyridoxal phosphate</keyword>
<dbReference type="GO" id="GO:0030170">
    <property type="term" value="F:pyridoxal phosphate binding"/>
    <property type="evidence" value="ECO:0007669"/>
    <property type="project" value="InterPro"/>
</dbReference>
<proteinExistence type="inferred from homology"/>
<dbReference type="PROSITE" id="PS00600">
    <property type="entry name" value="AA_TRANSFER_CLASS_3"/>
    <property type="match status" value="1"/>
</dbReference>
<dbReference type="Gene3D" id="3.90.1150.10">
    <property type="entry name" value="Aspartate Aminotransferase, domain 1"/>
    <property type="match status" value="1"/>
</dbReference>
<dbReference type="InterPro" id="IPR015421">
    <property type="entry name" value="PyrdxlP-dep_Trfase_major"/>
</dbReference>
<dbReference type="PANTHER" id="PTHR45688:SF13">
    <property type="entry name" value="ALANINE--GLYOXYLATE AMINOTRANSFERASE 2-LIKE"/>
    <property type="match status" value="1"/>
</dbReference>
<sequence length="962" mass="102851">MSILESSSPVEQWNQASIAEVLAQEFGLRAVAQSPLGGEVDQNVAVDLADGSRVVVKVSSPGADPDEIRWRHALQTLAARPGVLGPVHATTAIASRNGDTVVPIDRDGTRRIVTVQPWLPGRTLSDLNSHSPQLLGELGLTAARMVQALAPATALPGATTRHWDVLRSPEAIAEGIEAVEDPARQAQVREIVGWFDRAMDSHAAGLPRSVVHQDLNDFNVLARPGPDGRHHVHAVLDFADALHTARIGELAVAVAYAMLRKKNPLSAATAVIRGYAAELELTEDELAVLYPLAAARLCVNAVTWTKRQADGGTSYGHERMKHTWPAIALIATTPPEVGELLVRMAAGAAVEPGRPAPGADAHKLAALDLVPFEPAHEPVGQDDRARLGRHLSADAGTVVRRTTEAGEAGEAATLRLGIELASSEPFQVVAPHSGVVQERGAAYLILRHEADETIWSRWTGLDSPLSTGVTVARGEPIGTAHTSLRVAIFRSLETAKAGGRLVTPSEAAAWAIISPDPSDFLGLGAQPDPAVAWTANKVLATRNRRFARSQRSYYDRPMQLVGGRGAWLYDEFGRGYLDAMNNVSHVGHSNPRVVEAATAQMWQLNTNSRFLYRGIAEYAERLTALLPDPLEVVFLVCSGSEANDLAVRIARTVTGRNDVLVVDGAYHGNTSVLTGLSPNRYKGPGGTGPDPTTHEVQQPNRYRGPFGYDDPDAGSKYAADVRRQVDRLTALGTPPAAFIAESAMGTAGSIFYPDGYLEQAHAHVRAAGGLCIADEVQVGFGRFGDVFWGFEGQGVVPDIVTMGKPIGNGHPMAAVVTTREIADAFDTGMRYFNTFGGNPVSCAIGTAVLDEISERGLQARAAETGRVLDARLGELAGRHALIGDVRAHGMYVGIELVRDRATKEPAPQEALLLSELMKDEGMLVYPTGPAENVLKIKPPLAFTPADAELFTEVLDEVLTRDW</sequence>
<evidence type="ECO:0000256" key="2">
    <source>
        <dbReference type="ARBA" id="ARBA00022898"/>
    </source>
</evidence>
<dbReference type="PANTHER" id="PTHR45688">
    <property type="match status" value="1"/>
</dbReference>
<feature type="region of interest" description="Disordered" evidence="3">
    <location>
        <begin position="675"/>
        <end position="697"/>
    </location>
</feature>
<dbReference type="SUPFAM" id="SSF53383">
    <property type="entry name" value="PLP-dependent transferases"/>
    <property type="match status" value="1"/>
</dbReference>
<keyword evidence="5" id="KW-0808">Transferase</keyword>
<gene>
    <name evidence="5" type="ORF">EV645_6352</name>
</gene>
<dbReference type="InterPro" id="IPR015424">
    <property type="entry name" value="PyrdxlP-dep_Trfase"/>
</dbReference>
<dbReference type="InterPro" id="IPR002575">
    <property type="entry name" value="Aminoglycoside_PTrfase"/>
</dbReference>
<evidence type="ECO:0000259" key="4">
    <source>
        <dbReference type="Pfam" id="PF01636"/>
    </source>
</evidence>
<dbReference type="CDD" id="cd00610">
    <property type="entry name" value="OAT_like"/>
    <property type="match status" value="1"/>
</dbReference>
<name>A0A4Q7WM77_9ACTN</name>
<dbReference type="AlphaFoldDB" id="A0A4Q7WM77"/>
<dbReference type="Proteomes" id="UP000292027">
    <property type="component" value="Unassembled WGS sequence"/>
</dbReference>
<dbReference type="RefSeq" id="WP_130447667.1">
    <property type="nucleotide sequence ID" value="NZ_SHKR01000015.1"/>
</dbReference>
<dbReference type="OrthoDB" id="4510254at2"/>
<dbReference type="Gene3D" id="3.90.1200.10">
    <property type="match status" value="1"/>
</dbReference>
<accession>A0A4Q7WM77</accession>